<keyword evidence="7" id="KW-0645">Protease</keyword>
<keyword evidence="6" id="KW-0963">Cytoplasm</keyword>
<proteinExistence type="inferred from homology"/>
<comment type="catalytic activity">
    <reaction evidence="1">
        <text>Release of N-terminal proline from a peptide.</text>
        <dbReference type="EC" id="3.4.11.5"/>
    </reaction>
</comment>
<evidence type="ECO:0000256" key="3">
    <source>
        <dbReference type="ARBA" id="ARBA00010088"/>
    </source>
</evidence>
<protein>
    <recommendedName>
        <fullName evidence="4">prolyl aminopeptidase</fullName>
        <ecNumber evidence="4">3.4.11.5</ecNumber>
    </recommendedName>
    <alternativeName>
        <fullName evidence="9">Prolyl aminopeptidase</fullName>
    </alternativeName>
</protein>
<dbReference type="PRINTS" id="PR00793">
    <property type="entry name" value="PROAMNOPTASE"/>
</dbReference>
<evidence type="ECO:0000256" key="4">
    <source>
        <dbReference type="ARBA" id="ARBA00012568"/>
    </source>
</evidence>
<dbReference type="Proteomes" id="UP000681027">
    <property type="component" value="Unassembled WGS sequence"/>
</dbReference>
<evidence type="ECO:0000256" key="7">
    <source>
        <dbReference type="ARBA" id="ARBA00022670"/>
    </source>
</evidence>
<keyword evidence="8 11" id="KW-0378">Hydrolase</keyword>
<evidence type="ECO:0000256" key="2">
    <source>
        <dbReference type="ARBA" id="ARBA00004496"/>
    </source>
</evidence>
<evidence type="ECO:0000256" key="5">
    <source>
        <dbReference type="ARBA" id="ARBA00022438"/>
    </source>
</evidence>
<dbReference type="EMBL" id="JAGYPM010000006">
    <property type="protein sequence ID" value="MBS4192816.1"/>
    <property type="molecule type" value="Genomic_DNA"/>
</dbReference>
<evidence type="ECO:0000259" key="10">
    <source>
        <dbReference type="Pfam" id="PF00561"/>
    </source>
</evidence>
<keyword evidence="5" id="KW-0031">Aminopeptidase</keyword>
<dbReference type="EC" id="3.4.11.5" evidence="4"/>
<accession>A0ABS5NYZ3</accession>
<dbReference type="Gene3D" id="3.40.50.1820">
    <property type="entry name" value="alpha/beta hydrolase"/>
    <property type="match status" value="1"/>
</dbReference>
<name>A0ABS5NYZ3_9BACI</name>
<dbReference type="InterPro" id="IPR029058">
    <property type="entry name" value="AB_hydrolase_fold"/>
</dbReference>
<gene>
    <name evidence="11" type="ORF">KHA94_22040</name>
</gene>
<evidence type="ECO:0000313" key="12">
    <source>
        <dbReference type="Proteomes" id="UP000681027"/>
    </source>
</evidence>
<dbReference type="InterPro" id="IPR000073">
    <property type="entry name" value="AB_hydrolase_1"/>
</dbReference>
<evidence type="ECO:0000256" key="9">
    <source>
        <dbReference type="ARBA" id="ARBA00029605"/>
    </source>
</evidence>
<dbReference type="GO" id="GO:0016787">
    <property type="term" value="F:hydrolase activity"/>
    <property type="evidence" value="ECO:0007669"/>
    <property type="project" value="UniProtKB-KW"/>
</dbReference>
<evidence type="ECO:0000256" key="8">
    <source>
        <dbReference type="ARBA" id="ARBA00022801"/>
    </source>
</evidence>
<comment type="subcellular location">
    <subcellularLocation>
        <location evidence="2">Cytoplasm</location>
    </subcellularLocation>
</comment>
<sequence length="344" mass="40140">MKNKLKRLIYLEEYISINGIKQFMFHLGTSYDNPVMLFLHGGPGSVESLFTCAFQEKWEEIYTVVHWDQRGAGKTLTKNPDKLPTIDLILQDLFEVIQYLKKKYNKQKIVILGHSWGSVLGSVFIRKYPEEVAYYIGVGQVINMLENEQVGYKKVKELIEQADDKRSMKRLEKIGEYPGNKIVFNKKFLKKCDEVRKLQGKYKLGMKIDLALWITVFKSPIFKFSDIIAFMKIFQANAKLHSFLGEFNLSNEPAIYQVPIYYILGGNDWQAPYIIAQKYFEEINAPNKNIYVIPNAGHMTMMEQPELFFDALLEINNTEVKNKCHFIQKSEDIAYDEYLESKVR</sequence>
<evidence type="ECO:0000256" key="6">
    <source>
        <dbReference type="ARBA" id="ARBA00022490"/>
    </source>
</evidence>
<organism evidence="11 12">
    <name type="scientific">Cytobacillus citreus</name>
    <dbReference type="NCBI Taxonomy" id="2833586"/>
    <lineage>
        <taxon>Bacteria</taxon>
        <taxon>Bacillati</taxon>
        <taxon>Bacillota</taxon>
        <taxon>Bacilli</taxon>
        <taxon>Bacillales</taxon>
        <taxon>Bacillaceae</taxon>
        <taxon>Cytobacillus</taxon>
    </lineage>
</organism>
<dbReference type="SUPFAM" id="SSF53474">
    <property type="entry name" value="alpha/beta-Hydrolases"/>
    <property type="match status" value="1"/>
</dbReference>
<dbReference type="InterPro" id="IPR005944">
    <property type="entry name" value="Pro_iminopeptidase"/>
</dbReference>
<keyword evidence="12" id="KW-1185">Reference proteome</keyword>
<evidence type="ECO:0000256" key="1">
    <source>
        <dbReference type="ARBA" id="ARBA00001585"/>
    </source>
</evidence>
<reference evidence="11 12" key="1">
    <citation type="submission" date="2021-05" db="EMBL/GenBank/DDBJ databases">
        <title>Novel Bacillus species.</title>
        <authorList>
            <person name="Liu G."/>
        </authorList>
    </citation>
    <scope>NUCLEOTIDE SEQUENCE [LARGE SCALE GENOMIC DNA]</scope>
    <source>
        <strain evidence="11 12">FJAT-49705</strain>
    </source>
</reference>
<comment type="similarity">
    <text evidence="3">Belongs to the peptidase S33 family.</text>
</comment>
<evidence type="ECO:0000313" key="11">
    <source>
        <dbReference type="EMBL" id="MBS4192816.1"/>
    </source>
</evidence>
<dbReference type="PANTHER" id="PTHR43722:SF1">
    <property type="entry name" value="PROLINE IMINOPEPTIDASE"/>
    <property type="match status" value="1"/>
</dbReference>
<feature type="domain" description="AB hydrolase-1" evidence="10">
    <location>
        <begin position="34"/>
        <end position="304"/>
    </location>
</feature>
<comment type="caution">
    <text evidence="11">The sequence shown here is derived from an EMBL/GenBank/DDBJ whole genome shotgun (WGS) entry which is preliminary data.</text>
</comment>
<dbReference type="PANTHER" id="PTHR43722">
    <property type="entry name" value="PROLINE IMINOPEPTIDASE"/>
    <property type="match status" value="1"/>
</dbReference>
<dbReference type="Pfam" id="PF00561">
    <property type="entry name" value="Abhydrolase_1"/>
    <property type="match status" value="1"/>
</dbReference>
<dbReference type="InterPro" id="IPR002410">
    <property type="entry name" value="Peptidase_S33"/>
</dbReference>